<dbReference type="Gene3D" id="1.20.1250.20">
    <property type="entry name" value="MFS general substrate transporter like domains"/>
    <property type="match status" value="1"/>
</dbReference>
<keyword evidence="2 5" id="KW-0812">Transmembrane</keyword>
<dbReference type="AlphaFoldDB" id="A0A8X7R2V7"/>
<evidence type="ECO:0000256" key="2">
    <source>
        <dbReference type="ARBA" id="ARBA00022692"/>
    </source>
</evidence>
<feature type="transmembrane region" description="Helical" evidence="5">
    <location>
        <begin position="450"/>
        <end position="469"/>
    </location>
</feature>
<comment type="subcellular location">
    <subcellularLocation>
        <location evidence="1">Membrane</location>
        <topology evidence="1">Multi-pass membrane protein</topology>
    </subcellularLocation>
</comment>
<dbReference type="Proteomes" id="UP000886595">
    <property type="component" value="Unassembled WGS sequence"/>
</dbReference>
<name>A0A8X7R2V7_BRACI</name>
<feature type="domain" description="Major facilitator superfamily (MFS) profile" evidence="6">
    <location>
        <begin position="41"/>
        <end position="473"/>
    </location>
</feature>
<keyword evidence="8" id="KW-1185">Reference proteome</keyword>
<gene>
    <name evidence="7" type="ORF">Bca52824_052235</name>
</gene>
<feature type="transmembrane region" description="Helical" evidence="5">
    <location>
        <begin position="233"/>
        <end position="254"/>
    </location>
</feature>
<evidence type="ECO:0000256" key="4">
    <source>
        <dbReference type="ARBA" id="ARBA00023136"/>
    </source>
</evidence>
<evidence type="ECO:0000259" key="6">
    <source>
        <dbReference type="PROSITE" id="PS50850"/>
    </source>
</evidence>
<reference evidence="7 8" key="1">
    <citation type="submission" date="2020-02" db="EMBL/GenBank/DDBJ databases">
        <authorList>
            <person name="Ma Q."/>
            <person name="Huang Y."/>
            <person name="Song X."/>
            <person name="Pei D."/>
        </authorList>
    </citation>
    <scope>NUCLEOTIDE SEQUENCE [LARGE SCALE GENOMIC DNA]</scope>
    <source>
        <strain evidence="7">Sxm20200214</strain>
        <tissue evidence="7">Leaf</tissue>
    </source>
</reference>
<evidence type="ECO:0000313" key="7">
    <source>
        <dbReference type="EMBL" id="KAG2281015.1"/>
    </source>
</evidence>
<dbReference type="InterPro" id="IPR036259">
    <property type="entry name" value="MFS_trans_sf"/>
</dbReference>
<dbReference type="GO" id="GO:0016020">
    <property type="term" value="C:membrane"/>
    <property type="evidence" value="ECO:0007669"/>
    <property type="project" value="UniProtKB-SubCell"/>
</dbReference>
<dbReference type="Pfam" id="PF00083">
    <property type="entry name" value="Sugar_tr"/>
    <property type="match status" value="1"/>
</dbReference>
<dbReference type="PROSITE" id="PS50850">
    <property type="entry name" value="MFS"/>
    <property type="match status" value="1"/>
</dbReference>
<dbReference type="SUPFAM" id="SSF103473">
    <property type="entry name" value="MFS general substrate transporter"/>
    <property type="match status" value="1"/>
</dbReference>
<evidence type="ECO:0000256" key="3">
    <source>
        <dbReference type="ARBA" id="ARBA00022989"/>
    </source>
</evidence>
<dbReference type="OrthoDB" id="1086002at2759"/>
<proteinExistence type="predicted"/>
<dbReference type="InterPro" id="IPR005828">
    <property type="entry name" value="MFS_sugar_transport-like"/>
</dbReference>
<evidence type="ECO:0000313" key="8">
    <source>
        <dbReference type="Proteomes" id="UP000886595"/>
    </source>
</evidence>
<keyword evidence="4 5" id="KW-0472">Membrane</keyword>
<evidence type="ECO:0000256" key="1">
    <source>
        <dbReference type="ARBA" id="ARBA00004141"/>
    </source>
</evidence>
<dbReference type="GO" id="GO:0022857">
    <property type="term" value="F:transmembrane transporter activity"/>
    <property type="evidence" value="ECO:0007669"/>
    <property type="project" value="InterPro"/>
</dbReference>
<organism evidence="7 8">
    <name type="scientific">Brassica carinata</name>
    <name type="common">Ethiopian mustard</name>
    <name type="synonym">Abyssinian cabbage</name>
    <dbReference type="NCBI Taxonomy" id="52824"/>
    <lineage>
        <taxon>Eukaryota</taxon>
        <taxon>Viridiplantae</taxon>
        <taxon>Streptophyta</taxon>
        <taxon>Embryophyta</taxon>
        <taxon>Tracheophyta</taxon>
        <taxon>Spermatophyta</taxon>
        <taxon>Magnoliopsida</taxon>
        <taxon>eudicotyledons</taxon>
        <taxon>Gunneridae</taxon>
        <taxon>Pentapetalae</taxon>
        <taxon>rosids</taxon>
        <taxon>malvids</taxon>
        <taxon>Brassicales</taxon>
        <taxon>Brassicaceae</taxon>
        <taxon>Brassiceae</taxon>
        <taxon>Brassica</taxon>
    </lineage>
</organism>
<feature type="transmembrane region" description="Helical" evidence="5">
    <location>
        <begin position="388"/>
        <end position="412"/>
    </location>
</feature>
<keyword evidence="3 5" id="KW-1133">Transmembrane helix</keyword>
<feature type="transmembrane region" description="Helical" evidence="5">
    <location>
        <begin position="114"/>
        <end position="135"/>
    </location>
</feature>
<feature type="transmembrane region" description="Helical" evidence="5">
    <location>
        <begin position="147"/>
        <end position="164"/>
    </location>
</feature>
<dbReference type="EMBL" id="JAAMPC010000011">
    <property type="protein sequence ID" value="KAG2281015.1"/>
    <property type="molecule type" value="Genomic_DNA"/>
</dbReference>
<feature type="transmembrane region" description="Helical" evidence="5">
    <location>
        <begin position="299"/>
        <end position="319"/>
    </location>
</feature>
<feature type="transmembrane region" description="Helical" evidence="5">
    <location>
        <begin position="424"/>
        <end position="444"/>
    </location>
</feature>
<comment type="caution">
    <text evidence="7">The sequence shown here is derived from an EMBL/GenBank/DDBJ whole genome shotgun (WGS) entry which is preliminary data.</text>
</comment>
<evidence type="ECO:0000256" key="5">
    <source>
        <dbReference type="SAM" id="Phobius"/>
    </source>
</evidence>
<accession>A0A8X7R2V7</accession>
<sequence length="499" mass="55613">MANTSAPLLSQTEDKDTSSHFTFNKIVEHSLSEFELSQIQQIILVGLASTFDSQQIFITVFTDAYPTWHCLDHTICNPATSDICGIPRSAWDWDGGFKGKSVISEFDLECSSSFLRGLPTSTFYVGAIFGGVFMAMIPDGFFGRKQLLFFTTLAMSITGISIYFSSNIWIYAFLKFLIGFMSAPVRTYVFVLISERVSAKWRPRATMIPFVLFVLGFMSLSGISYLFRHASWRVVYLCTSVPAAVYCIFLYLFAIESPRWLHLQGKDEEACKQRLLGISIYLVAFKRNSLKDLFIRKWAFRRTLVVMIIMLGSGLSYYGVPLAVRDIKVNIYLSEALNAVVELPTFVITPILLEKFSRRSSVVVNCLIGGASGMLCFVLSLFGMTNTAFALELASFFCGRIQFNLMAVYMVELFPTCVRNTTTLMLRQALFVAGACSPIIASIGRDVPSLSFAAFGIAMAGLGLFALLLPETKGSSLCDTMEAQEERDRVFNTSQSCLK</sequence>
<feature type="transmembrane region" description="Helical" evidence="5">
    <location>
        <begin position="205"/>
        <end position="227"/>
    </location>
</feature>
<dbReference type="InterPro" id="IPR020846">
    <property type="entry name" value="MFS_dom"/>
</dbReference>
<dbReference type="PANTHER" id="PTHR24064">
    <property type="entry name" value="SOLUTE CARRIER FAMILY 22 MEMBER"/>
    <property type="match status" value="1"/>
</dbReference>
<feature type="transmembrane region" description="Helical" evidence="5">
    <location>
        <begin position="170"/>
        <end position="193"/>
    </location>
</feature>
<feature type="transmembrane region" description="Helical" evidence="5">
    <location>
        <begin position="362"/>
        <end position="382"/>
    </location>
</feature>
<protein>
    <recommendedName>
        <fullName evidence="6">Major facilitator superfamily (MFS) profile domain-containing protein</fullName>
    </recommendedName>
</protein>